<keyword evidence="1" id="KW-0472">Membrane</keyword>
<comment type="caution">
    <text evidence="2">The sequence shown here is derived from an EMBL/GenBank/DDBJ whole genome shotgun (WGS) entry which is preliminary data.</text>
</comment>
<keyword evidence="1" id="KW-0812">Transmembrane</keyword>
<feature type="transmembrane region" description="Helical" evidence="1">
    <location>
        <begin position="112"/>
        <end position="131"/>
    </location>
</feature>
<proteinExistence type="predicted"/>
<feature type="transmembrane region" description="Helical" evidence="1">
    <location>
        <begin position="86"/>
        <end position="106"/>
    </location>
</feature>
<dbReference type="EMBL" id="AMFJ01000476">
    <property type="protein sequence ID" value="EKE27479.1"/>
    <property type="molecule type" value="Genomic_DNA"/>
</dbReference>
<accession>K2GBB7</accession>
<reference evidence="2" key="1">
    <citation type="journal article" date="2012" name="Science">
        <title>Fermentation, hydrogen, and sulfur metabolism in multiple uncultivated bacterial phyla.</title>
        <authorList>
            <person name="Wrighton K.C."/>
            <person name="Thomas B.C."/>
            <person name="Sharon I."/>
            <person name="Miller C.S."/>
            <person name="Castelle C.J."/>
            <person name="VerBerkmoes N.C."/>
            <person name="Wilkins M.J."/>
            <person name="Hettich R.L."/>
            <person name="Lipton M.S."/>
            <person name="Williams K.H."/>
            <person name="Long P.E."/>
            <person name="Banfield J.F."/>
        </authorList>
    </citation>
    <scope>NUCLEOTIDE SEQUENCE [LARGE SCALE GENOMIC DNA]</scope>
</reference>
<protein>
    <submittedName>
        <fullName evidence="2">Uncharacterized protein</fullName>
    </submittedName>
</protein>
<organism evidence="2">
    <name type="scientific">uncultured bacterium</name>
    <name type="common">gcode 4</name>
    <dbReference type="NCBI Taxonomy" id="1234023"/>
    <lineage>
        <taxon>Bacteria</taxon>
        <taxon>environmental samples</taxon>
    </lineage>
</organism>
<evidence type="ECO:0000313" key="2">
    <source>
        <dbReference type="EMBL" id="EKE27479.1"/>
    </source>
</evidence>
<gene>
    <name evidence="2" type="ORF">ACD_3C00202G0005</name>
</gene>
<name>K2GBB7_9BACT</name>
<evidence type="ECO:0000256" key="1">
    <source>
        <dbReference type="SAM" id="Phobius"/>
    </source>
</evidence>
<sequence length="228" mass="26160">MVNGKLPTIWRAGAMQKKMRKLKLAGKNQERQAIKDARKLPKTVPKKPSLKTLSRSDIEENISLFARFAERDGEHIDKEETKQKNILYGIIVCFLVMAIAGTSAIAKGINGINLGFILFSVFIILTSLWRFRTSVESGDNLKKEQKKHLEFAEGWRLRLREFDSGMQITMKINWTKTNNHGRRIMTETKCITCGVEHTTGTNHVCKDEDVEKQKATVKKYGHWLDKVR</sequence>
<dbReference type="AlphaFoldDB" id="K2GBB7"/>
<keyword evidence="1" id="KW-1133">Transmembrane helix</keyword>